<gene>
    <name evidence="1" type="ORF">2050HW_00021</name>
</gene>
<sequence>MKINRYRQTLASRPSVSVESDSQDVHIIDHQGELVPKDTGPVKIPDGTFAPQHIANLDIPKDMDFSSIVEETDFNDKIKTYEGVVNTIEKNMPRGVSLEAATFLNLFAEKEGIPVQMYVSNESYDALGSSQSAVALEGFKEAIREWWARFREWLKNMGQHLEQWAQRVLTGADRLVSRAQIILDNADDRTPGDDRIKSNRIGKLAIDGQVTDVPRHLRDLANICRASFIDIQKAAIDNGKTIASLVASVDPANADSVGNTADKINKTIEPPINSMSSFMKKSEDPSIAEILLRGNEGIFAETYISDKLLGNCTIAAVHVKANESAQPVEYMRNVANAVRNWRIEFLDDTEESKKWNMGTSGVNEEEENEFNRLSAADCRAVAESVKNIGEVLRGLEGLVSDRQSTLNELNRAGSHLQNVNGDDEDQNVGSVVSSLRTITSSVASRLSGPSTKLASYFGNMARISLEYAEKSLKAKSTDLSGVAE</sequence>
<keyword evidence="2" id="KW-1185">Reference proteome</keyword>
<name>A0A289YM45_9CAUD</name>
<dbReference type="Pfam" id="PF12699">
    <property type="entry name" value="phiKZ_IP"/>
    <property type="match status" value="1"/>
</dbReference>
<dbReference type="Proteomes" id="UP000223363">
    <property type="component" value="Segment"/>
</dbReference>
<reference evidence="2" key="1">
    <citation type="submission" date="2017-06" db="EMBL/GenBank/DDBJ databases">
        <authorList>
            <person name="Zhao X."/>
        </authorList>
    </citation>
    <scope>NUCLEOTIDE SEQUENCE [LARGE SCALE GENOMIC DNA]</scope>
</reference>
<protein>
    <submittedName>
        <fullName evidence="1">Uncharacterized protein</fullName>
    </submittedName>
</protein>
<organism evidence="1 2">
    <name type="scientific">Serratia phage vB_SmaM_ 2050HW</name>
    <dbReference type="NCBI Taxonomy" id="2024252"/>
    <lineage>
        <taxon>Viruses</taxon>
        <taxon>Duplodnaviria</taxon>
        <taxon>Heunggongvirae</taxon>
        <taxon>Uroviricota</taxon>
        <taxon>Caudoviricetes</taxon>
        <taxon>Chimalliviridae</taxon>
        <taxon>Moabitevirus</taxon>
        <taxon>Moabitevirus mv2050HW</taxon>
    </lineage>
</organism>
<accession>A0A289YM45</accession>
<proteinExistence type="predicted"/>
<evidence type="ECO:0000313" key="1">
    <source>
        <dbReference type="EMBL" id="ATA65356.1"/>
    </source>
</evidence>
<dbReference type="InterPro" id="IPR024413">
    <property type="entry name" value="Phage_phiKZ_Orf92_int-head"/>
</dbReference>
<evidence type="ECO:0000313" key="2">
    <source>
        <dbReference type="Proteomes" id="UP000223363"/>
    </source>
</evidence>
<dbReference type="EMBL" id="MF285618">
    <property type="protein sequence ID" value="ATA65356.1"/>
    <property type="molecule type" value="Genomic_DNA"/>
</dbReference>